<dbReference type="InParanoid" id="A0A2K2DPJ0"/>
<dbReference type="AlphaFoldDB" id="A0A2K2DPJ0"/>
<organism evidence="2">
    <name type="scientific">Brachypodium distachyon</name>
    <name type="common">Purple false brome</name>
    <name type="synonym">Trachynia distachya</name>
    <dbReference type="NCBI Taxonomy" id="15368"/>
    <lineage>
        <taxon>Eukaryota</taxon>
        <taxon>Viridiplantae</taxon>
        <taxon>Streptophyta</taxon>
        <taxon>Embryophyta</taxon>
        <taxon>Tracheophyta</taxon>
        <taxon>Spermatophyta</taxon>
        <taxon>Magnoliopsida</taxon>
        <taxon>Liliopsida</taxon>
        <taxon>Poales</taxon>
        <taxon>Poaceae</taxon>
        <taxon>BOP clade</taxon>
        <taxon>Pooideae</taxon>
        <taxon>Stipodae</taxon>
        <taxon>Brachypodieae</taxon>
        <taxon>Brachypodium</taxon>
    </lineage>
</organism>
<dbReference type="Gramene" id="PNT76195">
    <property type="protein sequence ID" value="PNT76195"/>
    <property type="gene ID" value="BRADI_1g45591v3"/>
</dbReference>
<evidence type="ECO:0000313" key="2">
    <source>
        <dbReference type="EMBL" id="PNT76195.1"/>
    </source>
</evidence>
<evidence type="ECO:0000256" key="1">
    <source>
        <dbReference type="SAM" id="MobiDB-lite"/>
    </source>
</evidence>
<dbReference type="EMBL" id="CM000880">
    <property type="protein sequence ID" value="PNT76195.1"/>
    <property type="molecule type" value="Genomic_DNA"/>
</dbReference>
<feature type="compositionally biased region" description="Gly residues" evidence="1">
    <location>
        <begin position="82"/>
        <end position="91"/>
    </location>
</feature>
<proteinExistence type="predicted"/>
<gene>
    <name evidence="2" type="ORF">BRADI_1g45591v3</name>
</gene>
<protein>
    <submittedName>
        <fullName evidence="2 3">Uncharacterized protein</fullName>
    </submittedName>
</protein>
<evidence type="ECO:0000313" key="3">
    <source>
        <dbReference type="EnsemblPlants" id="PNT76195"/>
    </source>
</evidence>
<accession>A0A2K2DPJ0</accession>
<reference evidence="2" key="2">
    <citation type="submission" date="2017-06" db="EMBL/GenBank/DDBJ databases">
        <title>WGS assembly of Brachypodium distachyon.</title>
        <authorList>
            <consortium name="The International Brachypodium Initiative"/>
            <person name="Lucas S."/>
            <person name="Harmon-Smith M."/>
            <person name="Lail K."/>
            <person name="Tice H."/>
            <person name="Grimwood J."/>
            <person name="Bruce D."/>
            <person name="Barry K."/>
            <person name="Shu S."/>
            <person name="Lindquist E."/>
            <person name="Wang M."/>
            <person name="Pitluck S."/>
            <person name="Vogel J.P."/>
            <person name="Garvin D.F."/>
            <person name="Mockler T.C."/>
            <person name="Schmutz J."/>
            <person name="Rokhsar D."/>
            <person name="Bevan M.W."/>
        </authorList>
    </citation>
    <scope>NUCLEOTIDE SEQUENCE</scope>
    <source>
        <strain evidence="2">Bd21</strain>
    </source>
</reference>
<dbReference type="Proteomes" id="UP000008810">
    <property type="component" value="Chromosome 1"/>
</dbReference>
<evidence type="ECO:0000313" key="4">
    <source>
        <dbReference type="Proteomes" id="UP000008810"/>
    </source>
</evidence>
<feature type="region of interest" description="Disordered" evidence="1">
    <location>
        <begin position="1"/>
        <end position="24"/>
    </location>
</feature>
<sequence length="202" mass="21255">MAGKRKMGPAVWPRLGHRGDDRGFDSLPDGFLIRHLDRSQRFGEPNHVQRPRGETLAAAARAPLHLHLAAAAVGLLCRGGGGPHSPKGSGGSLRRRRPRADGSAEVGAAPPGGLMVASPAARAPEGGGDGGIGRWRACWPGAAAEAGIRWWPELRPRGFGGDRRGGRAASVAGRRWRDRCWRPAWSALMADAGGFRGGVFGC</sequence>
<reference evidence="3" key="3">
    <citation type="submission" date="2018-08" db="UniProtKB">
        <authorList>
            <consortium name="EnsemblPlants"/>
        </authorList>
    </citation>
    <scope>IDENTIFICATION</scope>
    <source>
        <strain evidence="3">cv. Bd21</strain>
    </source>
</reference>
<feature type="region of interest" description="Disordered" evidence="1">
    <location>
        <begin position="82"/>
        <end position="129"/>
    </location>
</feature>
<keyword evidence="4" id="KW-1185">Reference proteome</keyword>
<dbReference type="EnsemblPlants" id="PNT76195">
    <property type="protein sequence ID" value="PNT76195"/>
    <property type="gene ID" value="BRADI_1g45591v3"/>
</dbReference>
<reference evidence="2 3" key="1">
    <citation type="journal article" date="2010" name="Nature">
        <title>Genome sequencing and analysis of the model grass Brachypodium distachyon.</title>
        <authorList>
            <consortium name="International Brachypodium Initiative"/>
        </authorList>
    </citation>
    <scope>NUCLEOTIDE SEQUENCE [LARGE SCALE GENOMIC DNA]</scope>
    <source>
        <strain evidence="2 3">Bd21</strain>
    </source>
</reference>
<name>A0A2K2DPJ0_BRADI</name>